<dbReference type="Proteomes" id="UP000789405">
    <property type="component" value="Unassembled WGS sequence"/>
</dbReference>
<sequence length="75" mass="8512">ISSLCDPFRILEFKKTKRTTKTINLLIRSQSSHSTSQQYAVNNIQAEVQADVQADTQADMQADIDDHQDDYPNIT</sequence>
<name>A0A9N9JNJ0_9GLOM</name>
<keyword evidence="2" id="KW-1185">Reference proteome</keyword>
<reference evidence="1" key="1">
    <citation type="submission" date="2021-06" db="EMBL/GenBank/DDBJ databases">
        <authorList>
            <person name="Kallberg Y."/>
            <person name="Tangrot J."/>
            <person name="Rosling A."/>
        </authorList>
    </citation>
    <scope>NUCLEOTIDE SEQUENCE</scope>
    <source>
        <strain evidence="1">MA453B</strain>
    </source>
</reference>
<dbReference type="EMBL" id="CAJVPY010024790">
    <property type="protein sequence ID" value="CAG8787279.1"/>
    <property type="molecule type" value="Genomic_DNA"/>
</dbReference>
<protein>
    <submittedName>
        <fullName evidence="1">24625_t:CDS:1</fullName>
    </submittedName>
</protein>
<gene>
    <name evidence="1" type="ORF">DERYTH_LOCUS20675</name>
</gene>
<organism evidence="1 2">
    <name type="scientific">Dentiscutata erythropus</name>
    <dbReference type="NCBI Taxonomy" id="1348616"/>
    <lineage>
        <taxon>Eukaryota</taxon>
        <taxon>Fungi</taxon>
        <taxon>Fungi incertae sedis</taxon>
        <taxon>Mucoromycota</taxon>
        <taxon>Glomeromycotina</taxon>
        <taxon>Glomeromycetes</taxon>
        <taxon>Diversisporales</taxon>
        <taxon>Gigasporaceae</taxon>
        <taxon>Dentiscutata</taxon>
    </lineage>
</organism>
<accession>A0A9N9JNJ0</accession>
<evidence type="ECO:0000313" key="1">
    <source>
        <dbReference type="EMBL" id="CAG8787279.1"/>
    </source>
</evidence>
<feature type="non-terminal residue" evidence="1">
    <location>
        <position position="1"/>
    </location>
</feature>
<comment type="caution">
    <text evidence="1">The sequence shown here is derived from an EMBL/GenBank/DDBJ whole genome shotgun (WGS) entry which is preliminary data.</text>
</comment>
<proteinExistence type="predicted"/>
<dbReference type="AlphaFoldDB" id="A0A9N9JNJ0"/>
<evidence type="ECO:0000313" key="2">
    <source>
        <dbReference type="Proteomes" id="UP000789405"/>
    </source>
</evidence>